<dbReference type="Pfam" id="PF08867">
    <property type="entry name" value="FRG"/>
    <property type="match status" value="1"/>
</dbReference>
<proteinExistence type="predicted"/>
<dbReference type="Proteomes" id="UP000092651">
    <property type="component" value="Unassembled WGS sequence"/>
</dbReference>
<dbReference type="RefSeq" id="WP_065393308.1">
    <property type="nucleotide sequence ID" value="NZ_MAYH01000001.1"/>
</dbReference>
<gene>
    <name evidence="2" type="ORF">BBI01_03670</name>
</gene>
<name>A0A1B9A122_9FLAO</name>
<dbReference type="InterPro" id="IPR014966">
    <property type="entry name" value="FRG-dom"/>
</dbReference>
<organism evidence="2 3">
    <name type="scientific">Chryseobacterium artocarpi</name>
    <dbReference type="NCBI Taxonomy" id="1414727"/>
    <lineage>
        <taxon>Bacteria</taxon>
        <taxon>Pseudomonadati</taxon>
        <taxon>Bacteroidota</taxon>
        <taxon>Flavobacteriia</taxon>
        <taxon>Flavobacteriales</taxon>
        <taxon>Weeksellaceae</taxon>
        <taxon>Chryseobacterium group</taxon>
        <taxon>Chryseobacterium</taxon>
    </lineage>
</organism>
<comment type="caution">
    <text evidence="2">The sequence shown here is derived from an EMBL/GenBank/DDBJ whole genome shotgun (WGS) entry which is preliminary data.</text>
</comment>
<evidence type="ECO:0000259" key="1">
    <source>
        <dbReference type="SMART" id="SM00901"/>
    </source>
</evidence>
<dbReference type="SMART" id="SM00901">
    <property type="entry name" value="FRG"/>
    <property type="match status" value="1"/>
</dbReference>
<sequence>MEDKLFLETEIHEWRDIFKINEKFIRQFVFRGQGDKNWTIVSSLERLVNRIHPNSIDPFLTPYQEQEMIKEFQWKSKLFNISNLNQEDYIEWLSIMQHYGASTRLVDFTDSFFIAAHMAIYESGSDSSIWCINKNLLTLDIFDHYRKNKNDVQSLGNDRLNEYSLEIANQSIQESFVTKEKRLLLIRPKSINERLYRQQGLFLMSTNIQVSFMENLQSLISNSTSKNIDFNELINTSNIGTQKTIALLKINIPRNLYRNIIANLKEMNIHSELLFPGIEGLAKSLNYSNFNS</sequence>
<evidence type="ECO:0000313" key="3">
    <source>
        <dbReference type="Proteomes" id="UP000092651"/>
    </source>
</evidence>
<reference evidence="2 3" key="1">
    <citation type="submission" date="2016-07" db="EMBL/GenBank/DDBJ databases">
        <authorList>
            <person name="Jeong J.-J."/>
            <person name="Kim D.W."/>
            <person name="Sang M.K."/>
            <person name="Choi I.-G."/>
            <person name="Kim K.D."/>
        </authorList>
    </citation>
    <scope>NUCLEOTIDE SEQUENCE [LARGE SCALE GENOMIC DNA]</scope>
    <source>
        <strain evidence="2 3">UTM-3</strain>
    </source>
</reference>
<keyword evidence="3" id="KW-1185">Reference proteome</keyword>
<dbReference type="EMBL" id="MAYH01000001">
    <property type="protein sequence ID" value="OCA77558.1"/>
    <property type="molecule type" value="Genomic_DNA"/>
</dbReference>
<accession>A0A1B9A122</accession>
<dbReference type="AlphaFoldDB" id="A0A1B9A122"/>
<feature type="domain" description="FRG" evidence="1">
    <location>
        <begin position="24"/>
        <end position="130"/>
    </location>
</feature>
<evidence type="ECO:0000313" key="2">
    <source>
        <dbReference type="EMBL" id="OCA77558.1"/>
    </source>
</evidence>
<dbReference type="OrthoDB" id="9816036at2"/>
<protein>
    <recommendedName>
        <fullName evidence="1">FRG domain-containing protein</fullName>
    </recommendedName>
</protein>